<organism evidence="2 3">
    <name type="scientific">Choiromyces venosus 120613-1</name>
    <dbReference type="NCBI Taxonomy" id="1336337"/>
    <lineage>
        <taxon>Eukaryota</taxon>
        <taxon>Fungi</taxon>
        <taxon>Dikarya</taxon>
        <taxon>Ascomycota</taxon>
        <taxon>Pezizomycotina</taxon>
        <taxon>Pezizomycetes</taxon>
        <taxon>Pezizales</taxon>
        <taxon>Tuberaceae</taxon>
        <taxon>Choiromyces</taxon>
    </lineage>
</organism>
<feature type="transmembrane region" description="Helical" evidence="1">
    <location>
        <begin position="112"/>
        <end position="130"/>
    </location>
</feature>
<evidence type="ECO:0000313" key="2">
    <source>
        <dbReference type="EMBL" id="RPB01367.1"/>
    </source>
</evidence>
<keyword evidence="3" id="KW-1185">Reference proteome</keyword>
<evidence type="ECO:0000313" key="3">
    <source>
        <dbReference type="Proteomes" id="UP000276215"/>
    </source>
</evidence>
<gene>
    <name evidence="2" type="ORF">L873DRAFT_679581</name>
</gene>
<keyword evidence="1" id="KW-0812">Transmembrane</keyword>
<sequence length="142" mass="16555">MSFGEDFLSRIMCVLVLAWSALCSIFDFDSIRWLESLLYSAVQHIKSFQDMITVPARRSIVITPPLRQFYATLVWHISIGDNNHNSSVRHNSQRWDKNDCYKRHHKHPISPLSSHFLLLLGLLAVIWWTYGMDGLRYGTPIH</sequence>
<accession>A0A3N4JT56</accession>
<evidence type="ECO:0000256" key="1">
    <source>
        <dbReference type="SAM" id="Phobius"/>
    </source>
</evidence>
<keyword evidence="1" id="KW-1133">Transmembrane helix</keyword>
<keyword evidence="1" id="KW-0472">Membrane</keyword>
<protein>
    <submittedName>
        <fullName evidence="2">Uncharacterized protein</fullName>
    </submittedName>
</protein>
<dbReference type="Proteomes" id="UP000276215">
    <property type="component" value="Unassembled WGS sequence"/>
</dbReference>
<reference evidence="2 3" key="1">
    <citation type="journal article" date="2018" name="Nat. Ecol. Evol.">
        <title>Pezizomycetes genomes reveal the molecular basis of ectomycorrhizal truffle lifestyle.</title>
        <authorList>
            <person name="Murat C."/>
            <person name="Payen T."/>
            <person name="Noel B."/>
            <person name="Kuo A."/>
            <person name="Morin E."/>
            <person name="Chen J."/>
            <person name="Kohler A."/>
            <person name="Krizsan K."/>
            <person name="Balestrini R."/>
            <person name="Da Silva C."/>
            <person name="Montanini B."/>
            <person name="Hainaut M."/>
            <person name="Levati E."/>
            <person name="Barry K.W."/>
            <person name="Belfiori B."/>
            <person name="Cichocki N."/>
            <person name="Clum A."/>
            <person name="Dockter R.B."/>
            <person name="Fauchery L."/>
            <person name="Guy J."/>
            <person name="Iotti M."/>
            <person name="Le Tacon F."/>
            <person name="Lindquist E.A."/>
            <person name="Lipzen A."/>
            <person name="Malagnac F."/>
            <person name="Mello A."/>
            <person name="Molinier V."/>
            <person name="Miyauchi S."/>
            <person name="Poulain J."/>
            <person name="Riccioni C."/>
            <person name="Rubini A."/>
            <person name="Sitrit Y."/>
            <person name="Splivallo R."/>
            <person name="Traeger S."/>
            <person name="Wang M."/>
            <person name="Zifcakova L."/>
            <person name="Wipf D."/>
            <person name="Zambonelli A."/>
            <person name="Paolocci F."/>
            <person name="Nowrousian M."/>
            <person name="Ottonello S."/>
            <person name="Baldrian P."/>
            <person name="Spatafora J.W."/>
            <person name="Henrissat B."/>
            <person name="Nagy L.G."/>
            <person name="Aury J.M."/>
            <person name="Wincker P."/>
            <person name="Grigoriev I.V."/>
            <person name="Bonfante P."/>
            <person name="Martin F.M."/>
        </authorList>
    </citation>
    <scope>NUCLEOTIDE SEQUENCE [LARGE SCALE GENOMIC DNA]</scope>
    <source>
        <strain evidence="2 3">120613-1</strain>
    </source>
</reference>
<proteinExistence type="predicted"/>
<name>A0A3N4JT56_9PEZI</name>
<dbReference type="AlphaFoldDB" id="A0A3N4JT56"/>
<dbReference type="EMBL" id="ML120374">
    <property type="protein sequence ID" value="RPB01367.1"/>
    <property type="molecule type" value="Genomic_DNA"/>
</dbReference>